<gene>
    <name evidence="5" type="ORF">EZV62_008336</name>
</gene>
<evidence type="ECO:0000313" key="6">
    <source>
        <dbReference type="Proteomes" id="UP000323000"/>
    </source>
</evidence>
<dbReference type="SMART" id="SM00915">
    <property type="entry name" value="Jacalin"/>
    <property type="match status" value="1"/>
</dbReference>
<evidence type="ECO:0000259" key="4">
    <source>
        <dbReference type="PROSITE" id="PS51752"/>
    </source>
</evidence>
<evidence type="ECO:0000313" key="5">
    <source>
        <dbReference type="EMBL" id="TXG67061.1"/>
    </source>
</evidence>
<feature type="domain" description="Jacalin-type lectin" evidence="4">
    <location>
        <begin position="4"/>
        <end position="152"/>
    </location>
</feature>
<accession>A0A5C7ID33</accession>
<evidence type="ECO:0000256" key="1">
    <source>
        <dbReference type="ARBA" id="ARBA00006568"/>
    </source>
</evidence>
<comment type="similarity">
    <text evidence="1">Belongs to the jacalin lectin family.</text>
</comment>
<dbReference type="PROSITE" id="PS51752">
    <property type="entry name" value="JACALIN_LECTIN"/>
    <property type="match status" value="1"/>
</dbReference>
<proteinExistence type="inferred from homology"/>
<dbReference type="AlphaFoldDB" id="A0A5C7ID33"/>
<comment type="caution">
    <text evidence="5">The sequence shown here is derived from an EMBL/GenBank/DDBJ whole genome shotgun (WGS) entry which is preliminary data.</text>
</comment>
<dbReference type="SUPFAM" id="SSF51101">
    <property type="entry name" value="Mannose-binding lectins"/>
    <property type="match status" value="1"/>
</dbReference>
<organism evidence="5 6">
    <name type="scientific">Acer yangbiense</name>
    <dbReference type="NCBI Taxonomy" id="1000413"/>
    <lineage>
        <taxon>Eukaryota</taxon>
        <taxon>Viridiplantae</taxon>
        <taxon>Streptophyta</taxon>
        <taxon>Embryophyta</taxon>
        <taxon>Tracheophyta</taxon>
        <taxon>Spermatophyta</taxon>
        <taxon>Magnoliopsida</taxon>
        <taxon>eudicotyledons</taxon>
        <taxon>Gunneridae</taxon>
        <taxon>Pentapetalae</taxon>
        <taxon>rosids</taxon>
        <taxon>malvids</taxon>
        <taxon>Sapindales</taxon>
        <taxon>Sapindaceae</taxon>
        <taxon>Hippocastanoideae</taxon>
        <taxon>Acereae</taxon>
        <taxon>Acer</taxon>
    </lineage>
</organism>
<dbReference type="CDD" id="cd09612">
    <property type="entry name" value="Jacalin"/>
    <property type="match status" value="1"/>
</dbReference>
<keyword evidence="6" id="KW-1185">Reference proteome</keyword>
<dbReference type="InterPro" id="IPR036404">
    <property type="entry name" value="Jacalin-like_lectin_dom_sf"/>
</dbReference>
<sequence length="161" mass="17003">MHELIDIGQWGDTSRGEKWKYETPNTDSSILEIIITYGDVVDSLSFRSTGENVPSPPFGGTTGPESKTITINGSTEYFNSISGTIDTNPAGDIAVQSLTFGTNTGSYGPYPNTKFGTPFNVPLENGEIAGFHGYATEGTGGFINAIGIGARIRSTGVLDPN</sequence>
<dbReference type="PANTHER" id="PTHR47293:SF66">
    <property type="entry name" value="JACALIN-RELATED LECTIN 11-RELATED"/>
    <property type="match status" value="1"/>
</dbReference>
<keyword evidence="2" id="KW-0430">Lectin</keyword>
<name>A0A5C7ID33_9ROSI</name>
<dbReference type="Pfam" id="PF01419">
    <property type="entry name" value="Jacalin"/>
    <property type="match status" value="1"/>
</dbReference>
<dbReference type="Gene3D" id="2.100.10.30">
    <property type="entry name" value="Jacalin-like lectin domain"/>
    <property type="match status" value="1"/>
</dbReference>
<evidence type="ECO:0000256" key="3">
    <source>
        <dbReference type="ARBA" id="ARBA00022737"/>
    </source>
</evidence>
<dbReference type="EMBL" id="VAHF01000003">
    <property type="protein sequence ID" value="TXG67061.1"/>
    <property type="molecule type" value="Genomic_DNA"/>
</dbReference>
<dbReference type="Proteomes" id="UP000323000">
    <property type="component" value="Chromosome 3"/>
</dbReference>
<reference evidence="6" key="1">
    <citation type="journal article" date="2019" name="Gigascience">
        <title>De novo genome assembly of the endangered Acer yangbiense, a plant species with extremely small populations endemic to Yunnan Province, China.</title>
        <authorList>
            <person name="Yang J."/>
            <person name="Wariss H.M."/>
            <person name="Tao L."/>
            <person name="Zhang R."/>
            <person name="Yun Q."/>
            <person name="Hollingsworth P."/>
            <person name="Dao Z."/>
            <person name="Luo G."/>
            <person name="Guo H."/>
            <person name="Ma Y."/>
            <person name="Sun W."/>
        </authorList>
    </citation>
    <scope>NUCLEOTIDE SEQUENCE [LARGE SCALE GENOMIC DNA]</scope>
    <source>
        <strain evidence="6">cv. Malutang</strain>
    </source>
</reference>
<protein>
    <recommendedName>
        <fullName evidence="4">Jacalin-type lectin domain-containing protein</fullName>
    </recommendedName>
</protein>
<dbReference type="PANTHER" id="PTHR47293">
    <property type="entry name" value="JACALIN-RELATED LECTIN 3"/>
    <property type="match status" value="1"/>
</dbReference>
<evidence type="ECO:0000256" key="2">
    <source>
        <dbReference type="ARBA" id="ARBA00022734"/>
    </source>
</evidence>
<keyword evidence="3" id="KW-0677">Repeat</keyword>
<dbReference type="OrthoDB" id="581739at2759"/>
<dbReference type="GO" id="GO:0030246">
    <property type="term" value="F:carbohydrate binding"/>
    <property type="evidence" value="ECO:0007669"/>
    <property type="project" value="UniProtKB-KW"/>
</dbReference>
<dbReference type="InterPro" id="IPR001229">
    <property type="entry name" value="Jacalin-like_lectin_dom"/>
</dbReference>
<dbReference type="InterPro" id="IPR033734">
    <property type="entry name" value="Jacalin-like_lectin_dom_plant"/>
</dbReference>